<comment type="caution">
    <text evidence="1">The sequence shown here is derived from an EMBL/GenBank/DDBJ whole genome shotgun (WGS) entry which is preliminary data.</text>
</comment>
<reference evidence="1" key="2">
    <citation type="submission" date="2021-04" db="EMBL/GenBank/DDBJ databases">
        <title>Genome-wide patterns of bracovirus chromosomal integration into multiple host tissues during parasitism.</title>
        <authorList>
            <person name="Chebbi M.A.C."/>
        </authorList>
    </citation>
    <scope>NUCLEOTIDE SEQUENCE</scope>
    <source>
        <tissue evidence="1">Whole body</tissue>
    </source>
</reference>
<dbReference type="Proteomes" id="UP000729913">
    <property type="component" value="Unassembled WGS sequence"/>
</dbReference>
<reference evidence="1" key="1">
    <citation type="submission" date="2020-03" db="EMBL/GenBank/DDBJ databases">
        <authorList>
            <person name="Chebbi M.A."/>
            <person name="Drezen J.M."/>
        </authorList>
    </citation>
    <scope>NUCLEOTIDE SEQUENCE</scope>
    <source>
        <tissue evidence="1">Whole body</tissue>
    </source>
</reference>
<name>A0A8J5UWI9_9HYME</name>
<dbReference type="EMBL" id="JAAOIC020000019">
    <property type="protein sequence ID" value="KAG8040815.1"/>
    <property type="molecule type" value="Genomic_DNA"/>
</dbReference>
<sequence length="56" mass="6619">KARKMRAAPYVHLANKHFVCVYYFSSYYHFISQILPDFIIVVKFCASIKNVRMDMG</sequence>
<evidence type="ECO:0000313" key="2">
    <source>
        <dbReference type="Proteomes" id="UP000729913"/>
    </source>
</evidence>
<proteinExistence type="predicted"/>
<gene>
    <name evidence="1" type="ORF">G9C98_001803</name>
</gene>
<evidence type="ECO:0000313" key="1">
    <source>
        <dbReference type="EMBL" id="KAG8040815.1"/>
    </source>
</evidence>
<accession>A0A8J5UWI9</accession>
<feature type="non-terminal residue" evidence="1">
    <location>
        <position position="1"/>
    </location>
</feature>
<dbReference type="AlphaFoldDB" id="A0A8J5UWI9"/>
<protein>
    <submittedName>
        <fullName evidence="1">Uncharacterized protein</fullName>
    </submittedName>
</protein>
<keyword evidence="2" id="KW-1185">Reference proteome</keyword>
<organism evidence="1 2">
    <name type="scientific">Cotesia typhae</name>
    <dbReference type="NCBI Taxonomy" id="2053667"/>
    <lineage>
        <taxon>Eukaryota</taxon>
        <taxon>Metazoa</taxon>
        <taxon>Ecdysozoa</taxon>
        <taxon>Arthropoda</taxon>
        <taxon>Hexapoda</taxon>
        <taxon>Insecta</taxon>
        <taxon>Pterygota</taxon>
        <taxon>Neoptera</taxon>
        <taxon>Endopterygota</taxon>
        <taxon>Hymenoptera</taxon>
        <taxon>Apocrita</taxon>
        <taxon>Ichneumonoidea</taxon>
        <taxon>Braconidae</taxon>
        <taxon>Microgastrinae</taxon>
        <taxon>Cotesia</taxon>
    </lineage>
</organism>